<comment type="caution">
    <text evidence="2">The sequence shown here is derived from an EMBL/GenBank/DDBJ whole genome shotgun (WGS) entry which is preliminary data.</text>
</comment>
<name>A0A3M7Q118_BRAPC</name>
<evidence type="ECO:0000313" key="3">
    <source>
        <dbReference type="Proteomes" id="UP000276133"/>
    </source>
</evidence>
<accession>A0A3M7Q118</accession>
<dbReference type="AlphaFoldDB" id="A0A3M7Q118"/>
<gene>
    <name evidence="2" type="ORF">BpHYR1_002349</name>
</gene>
<sequence>MKLLYKRSVSRADVPESETVSSGNLPLWRSENHRDTSKDFLIIYVINLVPHLKYSSLTIWREINSNEKEYKTRIIDKDPLNSIWND</sequence>
<dbReference type="Proteomes" id="UP000276133">
    <property type="component" value="Unassembled WGS sequence"/>
</dbReference>
<proteinExistence type="predicted"/>
<keyword evidence="3" id="KW-1185">Reference proteome</keyword>
<dbReference type="EMBL" id="REGN01007898">
    <property type="protein sequence ID" value="RNA05003.1"/>
    <property type="molecule type" value="Genomic_DNA"/>
</dbReference>
<protein>
    <submittedName>
        <fullName evidence="2">Uncharacterized protein</fullName>
    </submittedName>
</protein>
<feature type="region of interest" description="Disordered" evidence="1">
    <location>
        <begin position="1"/>
        <end position="25"/>
    </location>
</feature>
<organism evidence="2 3">
    <name type="scientific">Brachionus plicatilis</name>
    <name type="common">Marine rotifer</name>
    <name type="synonym">Brachionus muelleri</name>
    <dbReference type="NCBI Taxonomy" id="10195"/>
    <lineage>
        <taxon>Eukaryota</taxon>
        <taxon>Metazoa</taxon>
        <taxon>Spiralia</taxon>
        <taxon>Gnathifera</taxon>
        <taxon>Rotifera</taxon>
        <taxon>Eurotatoria</taxon>
        <taxon>Monogononta</taxon>
        <taxon>Pseudotrocha</taxon>
        <taxon>Ploima</taxon>
        <taxon>Brachionidae</taxon>
        <taxon>Brachionus</taxon>
    </lineage>
</organism>
<reference evidence="2 3" key="1">
    <citation type="journal article" date="2018" name="Sci. Rep.">
        <title>Genomic signatures of local adaptation to the degree of environmental predictability in rotifers.</title>
        <authorList>
            <person name="Franch-Gras L."/>
            <person name="Hahn C."/>
            <person name="Garcia-Roger E.M."/>
            <person name="Carmona M.J."/>
            <person name="Serra M."/>
            <person name="Gomez A."/>
        </authorList>
    </citation>
    <scope>NUCLEOTIDE SEQUENCE [LARGE SCALE GENOMIC DNA]</scope>
    <source>
        <strain evidence="2">HYR1</strain>
    </source>
</reference>
<evidence type="ECO:0000256" key="1">
    <source>
        <dbReference type="SAM" id="MobiDB-lite"/>
    </source>
</evidence>
<evidence type="ECO:0000313" key="2">
    <source>
        <dbReference type="EMBL" id="RNA05003.1"/>
    </source>
</evidence>